<gene>
    <name evidence="3" type="ORF">DV733_03810</name>
</gene>
<dbReference type="RefSeq" id="WP_049993861.1">
    <property type="nucleotide sequence ID" value="NZ_CP031310.1"/>
</dbReference>
<accession>A0A4D6H8N0</accession>
<feature type="compositionally biased region" description="Acidic residues" evidence="1">
    <location>
        <begin position="231"/>
        <end position="241"/>
    </location>
</feature>
<dbReference type="EMBL" id="CP031310">
    <property type="protein sequence ID" value="QCC50414.1"/>
    <property type="molecule type" value="Genomic_DNA"/>
</dbReference>
<dbReference type="Proteomes" id="UP000296706">
    <property type="component" value="Chromosome"/>
</dbReference>
<evidence type="ECO:0000313" key="3">
    <source>
        <dbReference type="EMBL" id="QCC50414.1"/>
    </source>
</evidence>
<evidence type="ECO:0000313" key="4">
    <source>
        <dbReference type="Proteomes" id="UP000296706"/>
    </source>
</evidence>
<reference evidence="3 4" key="1">
    <citation type="journal article" date="2019" name="Nat. Commun.">
        <title>A new type of DNA phosphorothioation-based antiviral system in archaea.</title>
        <authorList>
            <person name="Xiong L."/>
            <person name="Liu S."/>
            <person name="Chen S."/>
            <person name="Xiao Y."/>
            <person name="Zhu B."/>
            <person name="Gao Y."/>
            <person name="Zhang Y."/>
            <person name="Chen B."/>
            <person name="Luo J."/>
            <person name="Deng Z."/>
            <person name="Chen X."/>
            <person name="Wang L."/>
            <person name="Chen S."/>
        </authorList>
    </citation>
    <scope>NUCLEOTIDE SEQUENCE [LARGE SCALE GENOMIC DNA]</scope>
    <source>
        <strain evidence="3 4">CBA1105</strain>
    </source>
</reference>
<dbReference type="AlphaFoldDB" id="A0A4D6H8N0"/>
<dbReference type="Pfam" id="PF19119">
    <property type="entry name" value="DUF5803"/>
    <property type="match status" value="1"/>
</dbReference>
<protein>
    <submittedName>
        <fullName evidence="3">Uncharacterized protein</fullName>
    </submittedName>
</protein>
<dbReference type="OrthoDB" id="312630at2157"/>
<organism evidence="3 4">
    <name type="scientific">Halapricum salinum</name>
    <dbReference type="NCBI Taxonomy" id="1457250"/>
    <lineage>
        <taxon>Archaea</taxon>
        <taxon>Methanobacteriati</taxon>
        <taxon>Methanobacteriota</taxon>
        <taxon>Stenosarchaea group</taxon>
        <taxon>Halobacteria</taxon>
        <taxon>Halobacteriales</taxon>
        <taxon>Haloarculaceae</taxon>
        <taxon>Halapricum</taxon>
    </lineage>
</organism>
<sequence>MNRRYLVLFGLGALVVLTGCLGGSGPSDEQLNENATYDWDTSANATIYLSGNSYASVYRLDNRSGLSIYQRDTFNNRESISIRAVQFRYPNGTVVNATAFEVDSNDERVRLTPPNRTGQVAFTVEQSGKNFRTPTFVGGSYEVVLPPNTDVGIPILSHVVPGGYEREVIDGQVHLTWDEVDGDTLVVEYYLDRDLLIFGGIFGILLIVAIGGSVYYWRQIRDLEKRREEVGLDVEDEDDDPRDQGPPPGMK</sequence>
<dbReference type="KEGG" id="hsn:DV733_03810"/>
<keyword evidence="4" id="KW-1185">Reference proteome</keyword>
<keyword evidence="2" id="KW-0812">Transmembrane</keyword>
<keyword evidence="2" id="KW-1133">Transmembrane helix</keyword>
<name>A0A4D6H8N0_9EURY</name>
<feature type="transmembrane region" description="Helical" evidence="2">
    <location>
        <begin position="195"/>
        <end position="217"/>
    </location>
</feature>
<proteinExistence type="predicted"/>
<dbReference type="PROSITE" id="PS51257">
    <property type="entry name" value="PROKAR_LIPOPROTEIN"/>
    <property type="match status" value="1"/>
</dbReference>
<evidence type="ECO:0000256" key="2">
    <source>
        <dbReference type="SAM" id="Phobius"/>
    </source>
</evidence>
<dbReference type="STRING" id="1457250.GCA_000755225_03061"/>
<evidence type="ECO:0000256" key="1">
    <source>
        <dbReference type="SAM" id="MobiDB-lite"/>
    </source>
</evidence>
<dbReference type="GeneID" id="39846961"/>
<dbReference type="InterPro" id="IPR043826">
    <property type="entry name" value="DUF5803"/>
</dbReference>
<feature type="region of interest" description="Disordered" evidence="1">
    <location>
        <begin position="228"/>
        <end position="251"/>
    </location>
</feature>
<keyword evidence="2" id="KW-0472">Membrane</keyword>